<gene>
    <name evidence="2" type="ORF">HMPREF9473_02159</name>
</gene>
<protein>
    <recommendedName>
        <fullName evidence="4">SEC-C domain-containing protein</fullName>
    </recommendedName>
</protein>
<dbReference type="Proteomes" id="UP000005384">
    <property type="component" value="Unassembled WGS sequence"/>
</dbReference>
<reference evidence="2 3" key="1">
    <citation type="submission" date="2011-08" db="EMBL/GenBank/DDBJ databases">
        <title>The Genome Sequence of Clostridium hathewayi WAL-18680.</title>
        <authorList>
            <consortium name="The Broad Institute Genome Sequencing Platform"/>
            <person name="Earl A."/>
            <person name="Ward D."/>
            <person name="Feldgarden M."/>
            <person name="Gevers D."/>
            <person name="Finegold S.M."/>
            <person name="Summanen P.H."/>
            <person name="Molitoris D.R."/>
            <person name="Song M."/>
            <person name="Daigneault M."/>
            <person name="Allen-Vercoe E."/>
            <person name="Young S.K."/>
            <person name="Zeng Q."/>
            <person name="Gargeya S."/>
            <person name="Fitzgerald M."/>
            <person name="Haas B."/>
            <person name="Abouelleil A."/>
            <person name="Alvarado L."/>
            <person name="Arachchi H.M."/>
            <person name="Berlin A."/>
            <person name="Brown A."/>
            <person name="Chapman S.B."/>
            <person name="Chen Z."/>
            <person name="Dunbar C."/>
            <person name="Freedman E."/>
            <person name="Gearin G."/>
            <person name="Gellesch M."/>
            <person name="Goldberg J."/>
            <person name="Griggs A."/>
            <person name="Gujja S."/>
            <person name="Heiman D."/>
            <person name="Howarth C."/>
            <person name="Larson L."/>
            <person name="Lui A."/>
            <person name="MacDonald P.J.P."/>
            <person name="Montmayeur A."/>
            <person name="Murphy C."/>
            <person name="Neiman D."/>
            <person name="Pearson M."/>
            <person name="Priest M."/>
            <person name="Roberts A."/>
            <person name="Saif S."/>
            <person name="Shea T."/>
            <person name="Shenoy N."/>
            <person name="Sisk P."/>
            <person name="Stolte C."/>
            <person name="Sykes S."/>
            <person name="Wortman J."/>
            <person name="Nusbaum C."/>
            <person name="Birren B."/>
        </authorList>
    </citation>
    <scope>NUCLEOTIDE SEQUENCE [LARGE SCALE GENOMIC DNA]</scope>
    <source>
        <strain evidence="2 3">WAL-18680</strain>
    </source>
</reference>
<dbReference type="AlphaFoldDB" id="G5IF82"/>
<dbReference type="InterPro" id="IPR004027">
    <property type="entry name" value="SEC_C_motif"/>
</dbReference>
<keyword evidence="1" id="KW-1133">Transmembrane helix</keyword>
<dbReference type="EMBL" id="ADLN01000044">
    <property type="protein sequence ID" value="EHI59828.1"/>
    <property type="molecule type" value="Genomic_DNA"/>
</dbReference>
<dbReference type="HOGENOM" id="CLU_053303_0_0_9"/>
<evidence type="ECO:0000313" key="3">
    <source>
        <dbReference type="Proteomes" id="UP000005384"/>
    </source>
</evidence>
<organism evidence="2 3">
    <name type="scientific">Hungatella hathewayi WAL-18680</name>
    <dbReference type="NCBI Taxonomy" id="742737"/>
    <lineage>
        <taxon>Bacteria</taxon>
        <taxon>Bacillati</taxon>
        <taxon>Bacillota</taxon>
        <taxon>Clostridia</taxon>
        <taxon>Lachnospirales</taxon>
        <taxon>Lachnospiraceae</taxon>
        <taxon>Hungatella</taxon>
    </lineage>
</organism>
<dbReference type="InterPro" id="IPR043733">
    <property type="entry name" value="DUF5677"/>
</dbReference>
<evidence type="ECO:0008006" key="4">
    <source>
        <dbReference type="Google" id="ProtNLM"/>
    </source>
</evidence>
<comment type="caution">
    <text evidence="2">The sequence shown here is derived from an EMBL/GenBank/DDBJ whole genome shotgun (WGS) entry which is preliminary data.</text>
</comment>
<accession>G5IF82</accession>
<feature type="transmembrane region" description="Helical" evidence="1">
    <location>
        <begin position="346"/>
        <end position="365"/>
    </location>
</feature>
<sequence>MPINNKELASTELCPCGSGKTYGDCCKKKKIRYEESGNYLVKSVHVDEMTKEIIEKQQEIFQEYYGRKPNGDDFIFSFLPVYKDEMIRSVMRAMRQAEVPEERIYAYYKSNGLLPSEFNKEQMPEGDLREYQAYCDEYLDFMSEKVEKNINAVQYVMHCNKFLEEVVQYGIEALEACFNDFIHRHSGTENIQDYEVRTENDYNMFSALKTIKVLQSTKQLCEEQLPECIYALGRGIFENYMYICAINSEPDIFYERLLPKVDEENYSFGKYPDGKINYKKIYNKHTGEQIKEVPNNRDLGKYFPSKTDKELYHIFYRTACQYVHVDILSAKSYFAVVEPYDEVDPALIATLIILVITILLLRQMVENKNVQVQFKKDAIYLCEKLSEKFRDCFLLLQCDKEHSNDIYELLVTRLNEMNMKC</sequence>
<dbReference type="Pfam" id="PF02810">
    <property type="entry name" value="SEC-C"/>
    <property type="match status" value="1"/>
</dbReference>
<proteinExistence type="predicted"/>
<dbReference type="PATRIC" id="fig|742737.3.peg.2184"/>
<dbReference type="RefSeq" id="WP_006780139.1">
    <property type="nucleotide sequence ID" value="NZ_CP040506.1"/>
</dbReference>
<dbReference type="OrthoDB" id="9810361at2"/>
<keyword evidence="3" id="KW-1185">Reference proteome</keyword>
<keyword evidence="1" id="KW-0472">Membrane</keyword>
<evidence type="ECO:0000313" key="2">
    <source>
        <dbReference type="EMBL" id="EHI59828.1"/>
    </source>
</evidence>
<dbReference type="Pfam" id="PF18928">
    <property type="entry name" value="DUF5677"/>
    <property type="match status" value="1"/>
</dbReference>
<evidence type="ECO:0000256" key="1">
    <source>
        <dbReference type="SAM" id="Phobius"/>
    </source>
</evidence>
<keyword evidence="1" id="KW-0812">Transmembrane</keyword>
<name>G5IF82_9FIRM</name>